<dbReference type="AlphaFoldDB" id="A0A498IDH9"/>
<reference evidence="1 2" key="1">
    <citation type="submission" date="2018-10" db="EMBL/GenBank/DDBJ databases">
        <title>A high-quality apple genome assembly.</title>
        <authorList>
            <person name="Hu J."/>
        </authorList>
    </citation>
    <scope>NUCLEOTIDE SEQUENCE [LARGE SCALE GENOMIC DNA]</scope>
    <source>
        <strain evidence="2">cv. HFTH1</strain>
        <tissue evidence="1">Young leaf</tissue>
    </source>
</reference>
<name>A0A498IDH9_MALDO</name>
<evidence type="ECO:0000313" key="1">
    <source>
        <dbReference type="EMBL" id="RXH80192.1"/>
    </source>
</evidence>
<sequence length="144" mass="15501">MINLVVCVGVVLKVALNKLEQTMGLLFSSLDVLFLDFNVSLGVIMTDALDGGTTSTCHQLGLVRYFLDGVCQSISFNQMIFLMVPGPPFPSRISACLIAWGAILGMRLSASRTKALNNLDGGISEVNSFSNVQTPMMIKKKVGK</sequence>
<gene>
    <name evidence="1" type="ORF">DVH24_041339</name>
</gene>
<organism evidence="1 2">
    <name type="scientific">Malus domestica</name>
    <name type="common">Apple</name>
    <name type="synonym">Pyrus malus</name>
    <dbReference type="NCBI Taxonomy" id="3750"/>
    <lineage>
        <taxon>Eukaryota</taxon>
        <taxon>Viridiplantae</taxon>
        <taxon>Streptophyta</taxon>
        <taxon>Embryophyta</taxon>
        <taxon>Tracheophyta</taxon>
        <taxon>Spermatophyta</taxon>
        <taxon>Magnoliopsida</taxon>
        <taxon>eudicotyledons</taxon>
        <taxon>Gunneridae</taxon>
        <taxon>Pentapetalae</taxon>
        <taxon>rosids</taxon>
        <taxon>fabids</taxon>
        <taxon>Rosales</taxon>
        <taxon>Rosaceae</taxon>
        <taxon>Amygdaloideae</taxon>
        <taxon>Maleae</taxon>
        <taxon>Malus</taxon>
    </lineage>
</organism>
<comment type="caution">
    <text evidence="1">The sequence shown here is derived from an EMBL/GenBank/DDBJ whole genome shotgun (WGS) entry which is preliminary data.</text>
</comment>
<accession>A0A498IDH9</accession>
<keyword evidence="2" id="KW-1185">Reference proteome</keyword>
<proteinExistence type="predicted"/>
<dbReference type="EMBL" id="RDQH01000339">
    <property type="protein sequence ID" value="RXH80192.1"/>
    <property type="molecule type" value="Genomic_DNA"/>
</dbReference>
<dbReference type="Proteomes" id="UP000290289">
    <property type="component" value="Chromosome 13"/>
</dbReference>
<protein>
    <submittedName>
        <fullName evidence="1">Uncharacterized protein</fullName>
    </submittedName>
</protein>
<evidence type="ECO:0000313" key="2">
    <source>
        <dbReference type="Proteomes" id="UP000290289"/>
    </source>
</evidence>